<comment type="caution">
    <text evidence="1">The sequence shown here is derived from an EMBL/GenBank/DDBJ whole genome shotgun (WGS) entry which is preliminary data.</text>
</comment>
<proteinExistence type="predicted"/>
<dbReference type="EMBL" id="CM041540">
    <property type="protein sequence ID" value="KAI3366953.1"/>
    <property type="molecule type" value="Genomic_DNA"/>
</dbReference>
<keyword evidence="2" id="KW-1185">Reference proteome</keyword>
<organism evidence="1 2">
    <name type="scientific">Scortum barcoo</name>
    <name type="common">barcoo grunter</name>
    <dbReference type="NCBI Taxonomy" id="214431"/>
    <lineage>
        <taxon>Eukaryota</taxon>
        <taxon>Metazoa</taxon>
        <taxon>Chordata</taxon>
        <taxon>Craniata</taxon>
        <taxon>Vertebrata</taxon>
        <taxon>Euteleostomi</taxon>
        <taxon>Actinopterygii</taxon>
        <taxon>Neopterygii</taxon>
        <taxon>Teleostei</taxon>
        <taxon>Neoteleostei</taxon>
        <taxon>Acanthomorphata</taxon>
        <taxon>Eupercaria</taxon>
        <taxon>Centrarchiformes</taxon>
        <taxon>Terapontoidei</taxon>
        <taxon>Terapontidae</taxon>
        <taxon>Scortum</taxon>
    </lineage>
</organism>
<accession>A0ACB8WJV1</accession>
<gene>
    <name evidence="1" type="ORF">L3Q82_009588</name>
</gene>
<name>A0ACB8WJV1_9TELE</name>
<protein>
    <submittedName>
        <fullName evidence="1">Uncharacterized protein</fullName>
    </submittedName>
</protein>
<reference evidence="1" key="1">
    <citation type="submission" date="2022-04" db="EMBL/GenBank/DDBJ databases">
        <title>Jade perch genome.</title>
        <authorList>
            <person name="Chao B."/>
        </authorList>
    </citation>
    <scope>NUCLEOTIDE SEQUENCE</scope>
    <source>
        <strain evidence="1">CB-2022</strain>
    </source>
</reference>
<evidence type="ECO:0000313" key="2">
    <source>
        <dbReference type="Proteomes" id="UP000831701"/>
    </source>
</evidence>
<sequence>NPAADGKAEVTCCLGLHTISPPVGHNCSGFQPARQFVQNFHVSRESFDYICGRVGRPCHEEKEHDLIYACVSQSASRWQLSSGSWPQAASTGPSVILLALSTVFNRVQDFCNAVIMVLFHAHIAFPDTDKLVGMATFFENRWGVPQCVGAIDGCHIPIIAPEQYARDYYNRKGCRFSCSTSGCGRQRSLLGCLVEGNKI</sequence>
<evidence type="ECO:0000313" key="1">
    <source>
        <dbReference type="EMBL" id="KAI3366953.1"/>
    </source>
</evidence>
<dbReference type="Proteomes" id="UP000831701">
    <property type="component" value="Chromosome 10"/>
</dbReference>
<feature type="non-terminal residue" evidence="1">
    <location>
        <position position="1"/>
    </location>
</feature>